<dbReference type="CTD" id="9818807"/>
<dbReference type="KEGG" id="crq:GCK72_013660"/>
<dbReference type="EMBL" id="DS268472">
    <property type="protein sequence ID" value="EFP08218.1"/>
    <property type="molecule type" value="Genomic_DNA"/>
</dbReference>
<keyword evidence="9 11" id="KW-0472">Membrane</keyword>
<feature type="transmembrane region" description="Helical" evidence="11">
    <location>
        <begin position="371"/>
        <end position="394"/>
    </location>
</feature>
<evidence type="ECO:0000256" key="10">
    <source>
        <dbReference type="ARBA" id="ARBA00047475"/>
    </source>
</evidence>
<evidence type="ECO:0000256" key="6">
    <source>
        <dbReference type="ARBA" id="ARBA00022692"/>
    </source>
</evidence>
<dbReference type="GeneID" id="9818807"/>
<evidence type="ECO:0000256" key="4">
    <source>
        <dbReference type="ARBA" id="ARBA00022676"/>
    </source>
</evidence>
<evidence type="ECO:0000256" key="11">
    <source>
        <dbReference type="SAM" id="Phobius"/>
    </source>
</evidence>
<dbReference type="InterPro" id="IPR002213">
    <property type="entry name" value="UDP_glucos_trans"/>
</dbReference>
<dbReference type="OMA" id="GRSHYII"/>
<evidence type="ECO:0000313" key="13">
    <source>
        <dbReference type="Proteomes" id="UP000008281"/>
    </source>
</evidence>
<dbReference type="AlphaFoldDB" id="E3MSB5"/>
<dbReference type="Gene3D" id="3.40.50.2000">
    <property type="entry name" value="Glycogen Phosphorylase B"/>
    <property type="match status" value="1"/>
</dbReference>
<dbReference type="HOGENOM" id="CLU_012949_1_4_1"/>
<dbReference type="GO" id="GO:0015020">
    <property type="term" value="F:glucuronosyltransferase activity"/>
    <property type="evidence" value="ECO:0007669"/>
    <property type="project" value="UniProtKB-EC"/>
</dbReference>
<dbReference type="RefSeq" id="XP_003100921.2">
    <property type="nucleotide sequence ID" value="XM_003100873.2"/>
</dbReference>
<dbReference type="GO" id="GO:0016020">
    <property type="term" value="C:membrane"/>
    <property type="evidence" value="ECO:0007669"/>
    <property type="project" value="UniProtKB-SubCell"/>
</dbReference>
<dbReference type="CDD" id="cd03784">
    <property type="entry name" value="GT1_Gtf-like"/>
    <property type="match status" value="1"/>
</dbReference>
<dbReference type="eggNOG" id="KOG1192">
    <property type="taxonomic scope" value="Eukaryota"/>
</dbReference>
<dbReference type="STRING" id="31234.E3MSB5"/>
<protein>
    <recommendedName>
        <fullName evidence="3">glucuronosyltransferase</fullName>
        <ecNumber evidence="3">2.4.1.17</ecNumber>
    </recommendedName>
</protein>
<dbReference type="InterPro" id="IPR050271">
    <property type="entry name" value="UDP-glycosyltransferase"/>
</dbReference>
<proteinExistence type="inferred from homology"/>
<dbReference type="PANTHER" id="PTHR48043:SF26">
    <property type="entry name" value="UDP-GLUCURONOSYLTRANSFERASE"/>
    <property type="match status" value="1"/>
</dbReference>
<evidence type="ECO:0000256" key="9">
    <source>
        <dbReference type="ARBA" id="ARBA00023136"/>
    </source>
</evidence>
<keyword evidence="8 11" id="KW-1133">Transmembrane helix</keyword>
<dbReference type="InParanoid" id="E3MSB5"/>
<dbReference type="OrthoDB" id="5835829at2759"/>
<comment type="catalytic activity">
    <reaction evidence="10">
        <text>glucuronate acceptor + UDP-alpha-D-glucuronate = acceptor beta-D-glucuronoside + UDP + H(+)</text>
        <dbReference type="Rhea" id="RHEA:21032"/>
        <dbReference type="ChEBI" id="CHEBI:15378"/>
        <dbReference type="ChEBI" id="CHEBI:58052"/>
        <dbReference type="ChEBI" id="CHEBI:58223"/>
        <dbReference type="ChEBI" id="CHEBI:132367"/>
        <dbReference type="ChEBI" id="CHEBI:132368"/>
        <dbReference type="EC" id="2.4.1.17"/>
    </reaction>
</comment>
<dbReference type="Pfam" id="PF00201">
    <property type="entry name" value="UDPGT"/>
    <property type="match status" value="1"/>
</dbReference>
<keyword evidence="5" id="KW-0808">Transferase</keyword>
<evidence type="ECO:0000256" key="5">
    <source>
        <dbReference type="ARBA" id="ARBA00022679"/>
    </source>
</evidence>
<dbReference type="PANTHER" id="PTHR48043">
    <property type="entry name" value="EG:EG0003.4 PROTEIN-RELATED"/>
    <property type="match status" value="1"/>
</dbReference>
<comment type="subcellular location">
    <subcellularLocation>
        <location evidence="1">Membrane</location>
        <topology evidence="1">Single-pass membrane protein</topology>
    </subcellularLocation>
</comment>
<sequence length="412" mass="47234">MSCIFFSEVLQQRDVLEQLKNEDFDLAITEVVDGCAYAIFEHIQVRAHITVLSCSRFDHVSDVIGQPIAPSYVPSTQSFFNDKMNIKERFLNAVTFYFGRFTFANILDKEFEMAKGILGIKRSWRETMPESSFIFSNHIPVLDFPAPTFDKIIPIGGFTVKMNEKVLKLDDKWDEILNRRKKNVLISFGSNSKSKDMPEEYKQSFLRVFKSMPDTTFIWKYEDPSENIAQGIENVYISSWLPQNELLADSRVTLFLTHGGLASVMELALMGKPSVMVPIFADQGRNAQMLKRHGGAAVLQKTDLADSDLVRRTIEEVLTDPRFLKNAETLSEMLKNQPTNAKEVLVKHVEFAARFGKLPSLDNHGRHQSFVVYYFLDIISLLISAIVLIVYVVVKLFKRMFIRDKSQKRKSE</sequence>
<evidence type="ECO:0000256" key="7">
    <source>
        <dbReference type="ARBA" id="ARBA00022729"/>
    </source>
</evidence>
<evidence type="ECO:0000256" key="8">
    <source>
        <dbReference type="ARBA" id="ARBA00022989"/>
    </source>
</evidence>
<keyword evidence="13" id="KW-1185">Reference proteome</keyword>
<dbReference type="FunFam" id="3.40.50.2000:FF:000038">
    <property type="entry name" value="UDP-GlucuronosylTransferase"/>
    <property type="match status" value="1"/>
</dbReference>
<evidence type="ECO:0000256" key="3">
    <source>
        <dbReference type="ARBA" id="ARBA00012544"/>
    </source>
</evidence>
<comment type="similarity">
    <text evidence="2">Belongs to the UDP-glycosyltransferase family.</text>
</comment>
<evidence type="ECO:0000256" key="1">
    <source>
        <dbReference type="ARBA" id="ARBA00004167"/>
    </source>
</evidence>
<dbReference type="EC" id="2.4.1.17" evidence="3"/>
<gene>
    <name evidence="12" type="primary">Cre-ugt-24</name>
    <name evidence="12" type="ORF">CRE_16849</name>
</gene>
<dbReference type="FunCoup" id="E3MSB5">
    <property type="interactions" value="6"/>
</dbReference>
<dbReference type="SUPFAM" id="SSF53756">
    <property type="entry name" value="UDP-Glycosyltransferase/glycogen phosphorylase"/>
    <property type="match status" value="1"/>
</dbReference>
<evidence type="ECO:0000256" key="2">
    <source>
        <dbReference type="ARBA" id="ARBA00009995"/>
    </source>
</evidence>
<reference evidence="12" key="1">
    <citation type="submission" date="2007-07" db="EMBL/GenBank/DDBJ databases">
        <title>PCAP assembly of the Caenorhabditis remanei genome.</title>
        <authorList>
            <consortium name="The Caenorhabditis remanei Sequencing Consortium"/>
            <person name="Wilson R.K."/>
        </authorList>
    </citation>
    <scope>NUCLEOTIDE SEQUENCE [LARGE SCALE GENOMIC DNA]</scope>
    <source>
        <strain evidence="12">PB4641</strain>
    </source>
</reference>
<evidence type="ECO:0000313" key="12">
    <source>
        <dbReference type="EMBL" id="EFP08218.1"/>
    </source>
</evidence>
<name>E3MSB5_CAERE</name>
<keyword evidence="4" id="KW-0328">Glycosyltransferase</keyword>
<keyword evidence="7" id="KW-0732">Signal</keyword>
<keyword evidence="6 11" id="KW-0812">Transmembrane</keyword>
<dbReference type="Proteomes" id="UP000008281">
    <property type="component" value="Unassembled WGS sequence"/>
</dbReference>
<accession>E3MSB5</accession>
<organism evidence="13">
    <name type="scientific">Caenorhabditis remanei</name>
    <name type="common">Caenorhabditis vulgaris</name>
    <dbReference type="NCBI Taxonomy" id="31234"/>
    <lineage>
        <taxon>Eukaryota</taxon>
        <taxon>Metazoa</taxon>
        <taxon>Ecdysozoa</taxon>
        <taxon>Nematoda</taxon>
        <taxon>Chromadorea</taxon>
        <taxon>Rhabditida</taxon>
        <taxon>Rhabditina</taxon>
        <taxon>Rhabditomorpha</taxon>
        <taxon>Rhabditoidea</taxon>
        <taxon>Rhabditidae</taxon>
        <taxon>Peloderinae</taxon>
        <taxon>Caenorhabditis</taxon>
    </lineage>
</organism>